<keyword evidence="3 5" id="KW-0949">S-adenosyl-L-methionine</keyword>
<feature type="binding site" evidence="5">
    <location>
        <position position="140"/>
    </location>
    <ligand>
        <name>S-adenosyl-L-methionine</name>
        <dbReference type="ChEBI" id="CHEBI:59789"/>
    </ligand>
</feature>
<gene>
    <name evidence="5 7" type="primary">rlmH</name>
    <name evidence="7" type="ORF">MFU01_02690</name>
</gene>
<dbReference type="EC" id="2.1.1.177" evidence="5"/>
<dbReference type="PANTHER" id="PTHR33603">
    <property type="entry name" value="METHYLTRANSFERASE"/>
    <property type="match status" value="1"/>
</dbReference>
<sequence>MGAARLRRGGGAPVPRGPARALRPRGALGGRRPGEGVLKVRLLSIGKDRSGLFEPAVQEYARRLGHYTRFELIELAEASGKKLKPGDAKAAEAEAILAKRKPQDWLVALDERGSLIDSVELGRYVAKAQTGSRDLLFVIGGDEGLDESVRAAAHLTLSLSKMTLPHRLARVVLVEQLYRAFTILKGEPYHK</sequence>
<dbReference type="PIRSF" id="PIRSF004505">
    <property type="entry name" value="MT_bac"/>
    <property type="match status" value="1"/>
</dbReference>
<comment type="caution">
    <text evidence="7">The sequence shown here is derived from an EMBL/GenBank/DDBJ whole genome shotgun (WGS) entry which is preliminary data.</text>
</comment>
<keyword evidence="1 5" id="KW-0489">Methyltransferase</keyword>
<proteinExistence type="inferred from homology"/>
<dbReference type="HAMAP" id="MF_00658">
    <property type="entry name" value="23SrRNA_methyltr_H"/>
    <property type="match status" value="1"/>
</dbReference>
<dbReference type="Proteomes" id="UP000321514">
    <property type="component" value="Unassembled WGS sequence"/>
</dbReference>
<protein>
    <recommendedName>
        <fullName evidence="5">Ribosomal RNA large subunit methyltransferase H</fullName>
        <ecNumber evidence="5">2.1.1.177</ecNumber>
    </recommendedName>
    <alternativeName>
        <fullName evidence="5">23S rRNA (pseudouridine1915-N3)-methyltransferase</fullName>
    </alternativeName>
    <alternativeName>
        <fullName evidence="5">23S rRNA m3Psi1915 methyltransferase</fullName>
    </alternativeName>
    <alternativeName>
        <fullName evidence="5">rRNA (pseudouridine-N3-)-methyltransferase RlmH</fullName>
    </alternativeName>
</protein>
<dbReference type="SUPFAM" id="SSF75217">
    <property type="entry name" value="alpha/beta knot"/>
    <property type="match status" value="1"/>
</dbReference>
<feature type="compositionally biased region" description="Low complexity" evidence="6">
    <location>
        <begin position="13"/>
        <end position="26"/>
    </location>
</feature>
<feature type="binding site" evidence="5">
    <location>
        <position position="109"/>
    </location>
    <ligand>
        <name>S-adenosyl-L-methionine</name>
        <dbReference type="ChEBI" id="CHEBI:59789"/>
    </ligand>
</feature>
<comment type="function">
    <text evidence="5">Specifically methylates the pseudouridine at position 1915 (m3Psi1915) in 23S rRNA.</text>
</comment>
<comment type="subunit">
    <text evidence="5">Homodimer.</text>
</comment>
<evidence type="ECO:0000256" key="2">
    <source>
        <dbReference type="ARBA" id="ARBA00022679"/>
    </source>
</evidence>
<keyword evidence="5" id="KW-0698">rRNA processing</keyword>
<comment type="similarity">
    <text evidence="4 5">Belongs to the RNA methyltransferase RlmH family.</text>
</comment>
<keyword evidence="2 5" id="KW-0808">Transferase</keyword>
<dbReference type="Pfam" id="PF02590">
    <property type="entry name" value="SPOUT_MTase"/>
    <property type="match status" value="1"/>
</dbReference>
<keyword evidence="5" id="KW-0963">Cytoplasm</keyword>
<evidence type="ECO:0000256" key="4">
    <source>
        <dbReference type="ARBA" id="ARBA00038303"/>
    </source>
</evidence>
<dbReference type="GO" id="GO:0070038">
    <property type="term" value="F:rRNA (pseudouridine-N3-)-methyltransferase activity"/>
    <property type="evidence" value="ECO:0007669"/>
    <property type="project" value="UniProtKB-UniRule"/>
</dbReference>
<dbReference type="Gene3D" id="3.40.1280.10">
    <property type="match status" value="1"/>
</dbReference>
<dbReference type="InterPro" id="IPR029026">
    <property type="entry name" value="tRNA_m1G_MTases_N"/>
</dbReference>
<dbReference type="PANTHER" id="PTHR33603:SF1">
    <property type="entry name" value="RIBOSOMAL RNA LARGE SUBUNIT METHYLTRANSFERASE H"/>
    <property type="match status" value="1"/>
</dbReference>
<dbReference type="GO" id="GO:0005737">
    <property type="term" value="C:cytoplasm"/>
    <property type="evidence" value="ECO:0007669"/>
    <property type="project" value="UniProtKB-SubCell"/>
</dbReference>
<evidence type="ECO:0000256" key="1">
    <source>
        <dbReference type="ARBA" id="ARBA00022603"/>
    </source>
</evidence>
<feature type="region of interest" description="Disordered" evidence="6">
    <location>
        <begin position="1"/>
        <end position="30"/>
    </location>
</feature>
<comment type="catalytic activity">
    <reaction evidence="5">
        <text>pseudouridine(1915) in 23S rRNA + S-adenosyl-L-methionine = N(3)-methylpseudouridine(1915) in 23S rRNA + S-adenosyl-L-homocysteine + H(+)</text>
        <dbReference type="Rhea" id="RHEA:42752"/>
        <dbReference type="Rhea" id="RHEA-COMP:10221"/>
        <dbReference type="Rhea" id="RHEA-COMP:10222"/>
        <dbReference type="ChEBI" id="CHEBI:15378"/>
        <dbReference type="ChEBI" id="CHEBI:57856"/>
        <dbReference type="ChEBI" id="CHEBI:59789"/>
        <dbReference type="ChEBI" id="CHEBI:65314"/>
        <dbReference type="ChEBI" id="CHEBI:74486"/>
        <dbReference type="EC" id="2.1.1.177"/>
    </reaction>
</comment>
<dbReference type="AlphaFoldDB" id="A0A511SUT9"/>
<dbReference type="STRING" id="1334629.MFUL124B02_07030"/>
<comment type="subcellular location">
    <subcellularLocation>
        <location evidence="5">Cytoplasm</location>
    </subcellularLocation>
</comment>
<evidence type="ECO:0000313" key="8">
    <source>
        <dbReference type="Proteomes" id="UP000321514"/>
    </source>
</evidence>
<dbReference type="InterPro" id="IPR003742">
    <property type="entry name" value="RlmH-like"/>
</dbReference>
<organism evidence="7 8">
    <name type="scientific">Myxococcus fulvus</name>
    <dbReference type="NCBI Taxonomy" id="33"/>
    <lineage>
        <taxon>Bacteria</taxon>
        <taxon>Pseudomonadati</taxon>
        <taxon>Myxococcota</taxon>
        <taxon>Myxococcia</taxon>
        <taxon>Myxococcales</taxon>
        <taxon>Cystobacterineae</taxon>
        <taxon>Myxococcaceae</taxon>
        <taxon>Myxococcus</taxon>
    </lineage>
</organism>
<name>A0A511SUT9_MYXFU</name>
<evidence type="ECO:0000256" key="5">
    <source>
        <dbReference type="HAMAP-Rule" id="MF_00658"/>
    </source>
</evidence>
<feature type="binding site" evidence="5">
    <location>
        <begin position="159"/>
        <end position="164"/>
    </location>
    <ligand>
        <name>S-adenosyl-L-methionine</name>
        <dbReference type="ChEBI" id="CHEBI:59789"/>
    </ligand>
</feature>
<evidence type="ECO:0000256" key="3">
    <source>
        <dbReference type="ARBA" id="ARBA00022691"/>
    </source>
</evidence>
<dbReference type="CDD" id="cd18081">
    <property type="entry name" value="RlmH-like"/>
    <property type="match status" value="1"/>
</dbReference>
<dbReference type="EMBL" id="BJXR01000006">
    <property type="protein sequence ID" value="GEN05232.1"/>
    <property type="molecule type" value="Genomic_DNA"/>
</dbReference>
<evidence type="ECO:0000313" key="7">
    <source>
        <dbReference type="EMBL" id="GEN05232.1"/>
    </source>
</evidence>
<reference evidence="7 8" key="1">
    <citation type="submission" date="2019-07" db="EMBL/GenBank/DDBJ databases">
        <title>Whole genome shotgun sequence of Myxococcus fulvus NBRC 100333.</title>
        <authorList>
            <person name="Hosoyama A."/>
            <person name="Uohara A."/>
            <person name="Ohji S."/>
            <person name="Ichikawa N."/>
        </authorList>
    </citation>
    <scope>NUCLEOTIDE SEQUENCE [LARGE SCALE GENOMIC DNA]</scope>
    <source>
        <strain evidence="7 8">NBRC 100333</strain>
    </source>
</reference>
<accession>A0A511SUT9</accession>
<dbReference type="InterPro" id="IPR029028">
    <property type="entry name" value="Alpha/beta_knot_MTases"/>
</dbReference>
<evidence type="ECO:0000256" key="6">
    <source>
        <dbReference type="SAM" id="MobiDB-lite"/>
    </source>
</evidence>